<accession>A0AAW2YZZ1</accession>
<gene>
    <name evidence="1" type="ORF">AKO1_014276</name>
</gene>
<comment type="caution">
    <text evidence="1">The sequence shown here is derived from an EMBL/GenBank/DDBJ whole genome shotgun (WGS) entry which is preliminary data.</text>
</comment>
<dbReference type="AlphaFoldDB" id="A0AAW2YZZ1"/>
<proteinExistence type="predicted"/>
<keyword evidence="2" id="KW-1185">Reference proteome</keyword>
<evidence type="ECO:0000313" key="1">
    <source>
        <dbReference type="EMBL" id="KAL0482740.1"/>
    </source>
</evidence>
<protein>
    <submittedName>
        <fullName evidence="1">Non-canonical purine NTP pyrophosphatase</fullName>
    </submittedName>
</protein>
<organism evidence="1 2">
    <name type="scientific">Acrasis kona</name>
    <dbReference type="NCBI Taxonomy" id="1008807"/>
    <lineage>
        <taxon>Eukaryota</taxon>
        <taxon>Discoba</taxon>
        <taxon>Heterolobosea</taxon>
        <taxon>Tetramitia</taxon>
        <taxon>Eutetramitia</taxon>
        <taxon>Acrasidae</taxon>
        <taxon>Acrasis</taxon>
    </lineage>
</organism>
<dbReference type="EMBL" id="JAOPGA020000886">
    <property type="protein sequence ID" value="KAL0482740.1"/>
    <property type="molecule type" value="Genomic_DNA"/>
</dbReference>
<sequence>MNVKRVSNTHLFKFPGDEELLEKISSTERFSRAERDRMTPVKEFVKTSEENAYQILLSSFTNDDLSGLFEEEYDKQVEQIINVLEFRDDKENQRDT</sequence>
<dbReference type="Proteomes" id="UP001431209">
    <property type="component" value="Unassembled WGS sequence"/>
</dbReference>
<evidence type="ECO:0000313" key="2">
    <source>
        <dbReference type="Proteomes" id="UP001431209"/>
    </source>
</evidence>
<name>A0AAW2YZZ1_9EUKA</name>
<reference evidence="1 2" key="1">
    <citation type="submission" date="2024-03" db="EMBL/GenBank/DDBJ databases">
        <title>The Acrasis kona genome and developmental transcriptomes reveal deep origins of eukaryotic multicellular pathways.</title>
        <authorList>
            <person name="Sheikh S."/>
            <person name="Fu C.-J."/>
            <person name="Brown M.W."/>
            <person name="Baldauf S.L."/>
        </authorList>
    </citation>
    <scope>NUCLEOTIDE SEQUENCE [LARGE SCALE GENOMIC DNA]</scope>
    <source>
        <strain evidence="1 2">ATCC MYA-3509</strain>
    </source>
</reference>